<sequence>MPDQKGLPKGAPLPEKATEPVAREAGRLSATDVLNALNQLVSVTRELIHIRETERTKREKLRVYRETEVARIKASEKTLRDYFGLVIEERRETHRRLFDGLDRALESGDVAAMQTVVGGIVEVARTSPLALIGNLGELRRAMDDPNTVFEF</sequence>
<dbReference type="RefSeq" id="WP_378297133.1">
    <property type="nucleotide sequence ID" value="NZ_JBHTJA010000009.1"/>
</dbReference>
<evidence type="ECO:0000256" key="1">
    <source>
        <dbReference type="SAM" id="MobiDB-lite"/>
    </source>
</evidence>
<evidence type="ECO:0000313" key="3">
    <source>
        <dbReference type="Proteomes" id="UP001596972"/>
    </source>
</evidence>
<gene>
    <name evidence="2" type="ORF">ACFQ11_07245</name>
</gene>
<protein>
    <submittedName>
        <fullName evidence="2">Uncharacterized protein</fullName>
    </submittedName>
</protein>
<feature type="region of interest" description="Disordered" evidence="1">
    <location>
        <begin position="1"/>
        <end position="20"/>
    </location>
</feature>
<dbReference type="EMBL" id="JBHTJA010000009">
    <property type="protein sequence ID" value="MFD0900182.1"/>
    <property type="molecule type" value="Genomic_DNA"/>
</dbReference>
<dbReference type="Proteomes" id="UP001596972">
    <property type="component" value="Unassembled WGS sequence"/>
</dbReference>
<evidence type="ECO:0000313" key="2">
    <source>
        <dbReference type="EMBL" id="MFD0900182.1"/>
    </source>
</evidence>
<comment type="caution">
    <text evidence="2">The sequence shown here is derived from an EMBL/GenBank/DDBJ whole genome shotgun (WGS) entry which is preliminary data.</text>
</comment>
<proteinExistence type="predicted"/>
<accession>A0ABW3EL58</accession>
<keyword evidence="3" id="KW-1185">Reference proteome</keyword>
<reference evidence="3" key="1">
    <citation type="journal article" date="2019" name="Int. J. Syst. Evol. Microbiol.">
        <title>The Global Catalogue of Microorganisms (GCM) 10K type strain sequencing project: providing services to taxonomists for standard genome sequencing and annotation.</title>
        <authorList>
            <consortium name="The Broad Institute Genomics Platform"/>
            <consortium name="The Broad Institute Genome Sequencing Center for Infectious Disease"/>
            <person name="Wu L."/>
            <person name="Ma J."/>
        </authorList>
    </citation>
    <scope>NUCLEOTIDE SEQUENCE [LARGE SCALE GENOMIC DNA]</scope>
    <source>
        <strain evidence="3">JCM 31202</strain>
    </source>
</reference>
<organism evidence="2 3">
    <name type="scientific">Actinomadura sediminis</name>
    <dbReference type="NCBI Taxonomy" id="1038904"/>
    <lineage>
        <taxon>Bacteria</taxon>
        <taxon>Bacillati</taxon>
        <taxon>Actinomycetota</taxon>
        <taxon>Actinomycetes</taxon>
        <taxon>Streptosporangiales</taxon>
        <taxon>Thermomonosporaceae</taxon>
        <taxon>Actinomadura</taxon>
    </lineage>
</organism>
<name>A0ABW3EL58_9ACTN</name>